<evidence type="ECO:0000313" key="4">
    <source>
        <dbReference type="EMBL" id="QBN17415.1"/>
    </source>
</evidence>
<keyword evidence="2" id="KW-1133">Transmembrane helix</keyword>
<dbReference type="InterPro" id="IPR015915">
    <property type="entry name" value="Kelch-typ_b-propeller"/>
</dbReference>
<evidence type="ECO:0000313" key="5">
    <source>
        <dbReference type="Proteomes" id="UP000291124"/>
    </source>
</evidence>
<dbReference type="PANTHER" id="PTHR23244">
    <property type="entry name" value="KELCH REPEAT DOMAIN"/>
    <property type="match status" value="1"/>
</dbReference>
<keyword evidence="5" id="KW-1185">Reference proteome</keyword>
<dbReference type="OrthoDB" id="211220at2"/>
<keyword evidence="2" id="KW-0472">Membrane</keyword>
<keyword evidence="1" id="KW-0732">Signal</keyword>
<dbReference type="AlphaFoldDB" id="A0A4P6Y9W7"/>
<dbReference type="Pfam" id="PF18962">
    <property type="entry name" value="Por_Secre_tail"/>
    <property type="match status" value="1"/>
</dbReference>
<reference evidence="5" key="1">
    <citation type="submission" date="2019-03" db="EMBL/GenBank/DDBJ databases">
        <title>Flavobacterium sp.</title>
        <authorList>
            <person name="Kim H."/>
        </authorList>
    </citation>
    <scope>NUCLEOTIDE SEQUENCE [LARGE SCALE GENOMIC DNA]</scope>
    <source>
        <strain evidence="5">GS13</strain>
    </source>
</reference>
<dbReference type="SUPFAM" id="SSF117281">
    <property type="entry name" value="Kelch motif"/>
    <property type="match status" value="1"/>
</dbReference>
<dbReference type="NCBIfam" id="TIGR04183">
    <property type="entry name" value="Por_Secre_tail"/>
    <property type="match status" value="1"/>
</dbReference>
<dbReference type="InterPro" id="IPR026444">
    <property type="entry name" value="Secre_tail"/>
</dbReference>
<keyword evidence="2" id="KW-0812">Transmembrane</keyword>
<dbReference type="Gene3D" id="2.120.10.80">
    <property type="entry name" value="Kelch-type beta propeller"/>
    <property type="match status" value="2"/>
</dbReference>
<name>A0A4P6Y9W7_9FLAO</name>
<sequence>MRNSNTTSKFSIAFSNKLKKAAYLKKAFYPAFLIILFFTLTSNNSMNWMDSIMKKFQFWEWTEINKNSEWEARAGLQALNLKGDFYIFGGRTPINPFVTDVIGASKIWGDVWKSKDYGKSWTRILETNDETHWPARAYFQAINNGKYMYIIGGQNFTIIDNPGYPFCGPCPAKISKSEFFNDVWRSEDGIKWTNMTKDMPSIKRWSPRAGLSAVLFNNEIYVMGGSVNDDSSITPGGPARIYYNDVWKSKDGKNWECMTKNAPWAPRAGGVAVVKSGYLYMIGGEDGFICNPFTPRCPPYYNDVWRTKDGKTWEIVTAAAQWSSRPGHQVVVADNHFVLFGGFGLDPNFNPTNNSQSKYVASNPVDVWVSKDGKDWEMLKDKPWNAESPADIKYDFDVVVVKGNREHMKDAIYTFGGDRETFDFLDFTNYLNVDNDVWRFSLPKQYQDGNSTNESAEYPIEKIVLLQNYPNPFVDKTVLSFKLTRSALVKINIYDMNGELVKNVINENKTIGQYEIEWDAKTKNNLFIKKGVYIAKIWADDELKTIKMILK</sequence>
<evidence type="ECO:0000256" key="1">
    <source>
        <dbReference type="ARBA" id="ARBA00022729"/>
    </source>
</evidence>
<accession>A0A4P6Y9W7</accession>
<protein>
    <submittedName>
        <fullName evidence="4">T9SS C-terminal target domain-containing protein</fullName>
    </submittedName>
</protein>
<gene>
    <name evidence="4" type="ORF">E1750_00905</name>
</gene>
<organism evidence="4 5">
    <name type="scientific">Flavobacterium nackdongense</name>
    <dbReference type="NCBI Taxonomy" id="2547394"/>
    <lineage>
        <taxon>Bacteria</taxon>
        <taxon>Pseudomonadati</taxon>
        <taxon>Bacteroidota</taxon>
        <taxon>Flavobacteriia</taxon>
        <taxon>Flavobacteriales</taxon>
        <taxon>Flavobacteriaceae</taxon>
        <taxon>Flavobacterium</taxon>
    </lineage>
</organism>
<dbReference type="Gene3D" id="2.60.40.4070">
    <property type="match status" value="1"/>
</dbReference>
<dbReference type="EMBL" id="CP037933">
    <property type="protein sequence ID" value="QBN17415.1"/>
    <property type="molecule type" value="Genomic_DNA"/>
</dbReference>
<feature type="transmembrane region" description="Helical" evidence="2">
    <location>
        <begin position="27"/>
        <end position="46"/>
    </location>
</feature>
<feature type="domain" description="Secretion system C-terminal sorting" evidence="3">
    <location>
        <begin position="469"/>
        <end position="549"/>
    </location>
</feature>
<dbReference type="KEGG" id="fnk:E1750_00905"/>
<dbReference type="Proteomes" id="UP000291124">
    <property type="component" value="Chromosome"/>
</dbReference>
<evidence type="ECO:0000259" key="3">
    <source>
        <dbReference type="Pfam" id="PF18962"/>
    </source>
</evidence>
<dbReference type="RefSeq" id="WP_133274946.1">
    <property type="nucleotide sequence ID" value="NZ_CP037933.1"/>
</dbReference>
<proteinExistence type="predicted"/>
<evidence type="ECO:0000256" key="2">
    <source>
        <dbReference type="SAM" id="Phobius"/>
    </source>
</evidence>